<accession>A0A2Z3HMY5</accession>
<protein>
    <recommendedName>
        <fullName evidence="4">TPM domain-containing protein</fullName>
    </recommendedName>
</protein>
<name>A0A2Z3HMY5_9CAUL</name>
<dbReference type="AlphaFoldDB" id="A0A2Z3HMY5"/>
<gene>
    <name evidence="2" type="ORF">HYN04_01755</name>
</gene>
<dbReference type="OrthoDB" id="5825388at2"/>
<keyword evidence="1" id="KW-1133">Transmembrane helix</keyword>
<proteinExistence type="predicted"/>
<keyword evidence="3" id="KW-1185">Reference proteome</keyword>
<dbReference type="RefSeq" id="WP_110449171.1">
    <property type="nucleotide sequence ID" value="NZ_CP029479.1"/>
</dbReference>
<evidence type="ECO:0000256" key="1">
    <source>
        <dbReference type="SAM" id="Phobius"/>
    </source>
</evidence>
<dbReference type="PANTHER" id="PTHR30373:SF8">
    <property type="entry name" value="BLL7265 PROTEIN"/>
    <property type="match status" value="1"/>
</dbReference>
<dbReference type="KEGG" id="phb:HYN04_01755"/>
<reference evidence="3" key="1">
    <citation type="submission" date="2018-05" db="EMBL/GenBank/DDBJ databases">
        <title>Genome sequencing of Phenylobacterium sp. HYN0004.</title>
        <authorList>
            <person name="Yi H."/>
            <person name="Baek C."/>
        </authorList>
    </citation>
    <scope>NUCLEOTIDE SEQUENCE [LARGE SCALE GENOMIC DNA]</scope>
    <source>
        <strain evidence="3">HYN0004</strain>
    </source>
</reference>
<dbReference type="EMBL" id="CP029479">
    <property type="protein sequence ID" value="AWM76602.1"/>
    <property type="molecule type" value="Genomic_DNA"/>
</dbReference>
<organism evidence="2 3">
    <name type="scientific">Phenylobacterium parvum</name>
    <dbReference type="NCBI Taxonomy" id="2201350"/>
    <lineage>
        <taxon>Bacteria</taxon>
        <taxon>Pseudomonadati</taxon>
        <taxon>Pseudomonadota</taxon>
        <taxon>Alphaproteobacteria</taxon>
        <taxon>Caulobacterales</taxon>
        <taxon>Caulobacteraceae</taxon>
        <taxon>Phenylobacterium</taxon>
    </lineage>
</organism>
<evidence type="ECO:0008006" key="4">
    <source>
        <dbReference type="Google" id="ProtNLM"/>
    </source>
</evidence>
<evidence type="ECO:0000313" key="3">
    <source>
        <dbReference type="Proteomes" id="UP000247763"/>
    </source>
</evidence>
<evidence type="ECO:0000313" key="2">
    <source>
        <dbReference type="EMBL" id="AWM76602.1"/>
    </source>
</evidence>
<sequence>MLTEAEQERVEAAVARAEAQTRGEIFCIIAPDCGDYRETPLAVAAFAALAAPALLLAGGIQVTVPGLIQGGWTAAAVGAAAGVAAREAVVGVILLQVFLFILVLMLAWLPPVRRFLTPASLKRDRVRRRAYEQFLSKNLQATRERTGVLIFVSEWEHMAELIADEGVASKVDPAVWDQAMARLIQGVKEGRAAEGFEAAVEICGAVLAEHFPPREGDNPNELPDHVVVIR</sequence>
<dbReference type="Proteomes" id="UP000247763">
    <property type="component" value="Chromosome"/>
</dbReference>
<feature type="transmembrane region" description="Helical" evidence="1">
    <location>
        <begin position="41"/>
        <end position="68"/>
    </location>
</feature>
<dbReference type="PANTHER" id="PTHR30373">
    <property type="entry name" value="UPF0603 PROTEIN YGCG"/>
    <property type="match status" value="1"/>
</dbReference>
<keyword evidence="1" id="KW-0472">Membrane</keyword>
<dbReference type="Gene3D" id="3.10.310.50">
    <property type="match status" value="1"/>
</dbReference>
<feature type="transmembrane region" description="Helical" evidence="1">
    <location>
        <begin position="88"/>
        <end position="109"/>
    </location>
</feature>
<keyword evidence="1" id="KW-0812">Transmembrane</keyword>